<reference evidence="1 2" key="1">
    <citation type="journal article" date="2024" name="G3 (Bethesda)">
        <title>Genome assembly of Hibiscus sabdariffa L. provides insights into metabolisms of medicinal natural products.</title>
        <authorList>
            <person name="Kim T."/>
        </authorList>
    </citation>
    <scope>NUCLEOTIDE SEQUENCE [LARGE SCALE GENOMIC DNA]</scope>
    <source>
        <strain evidence="1">TK-2024</strain>
        <tissue evidence="1">Old leaves</tissue>
    </source>
</reference>
<dbReference type="EMBL" id="JBBPBM010000153">
    <property type="protein sequence ID" value="KAK8503382.1"/>
    <property type="molecule type" value="Genomic_DNA"/>
</dbReference>
<organism evidence="1 2">
    <name type="scientific">Hibiscus sabdariffa</name>
    <name type="common">roselle</name>
    <dbReference type="NCBI Taxonomy" id="183260"/>
    <lineage>
        <taxon>Eukaryota</taxon>
        <taxon>Viridiplantae</taxon>
        <taxon>Streptophyta</taxon>
        <taxon>Embryophyta</taxon>
        <taxon>Tracheophyta</taxon>
        <taxon>Spermatophyta</taxon>
        <taxon>Magnoliopsida</taxon>
        <taxon>eudicotyledons</taxon>
        <taxon>Gunneridae</taxon>
        <taxon>Pentapetalae</taxon>
        <taxon>rosids</taxon>
        <taxon>malvids</taxon>
        <taxon>Malvales</taxon>
        <taxon>Malvaceae</taxon>
        <taxon>Malvoideae</taxon>
        <taxon>Hibiscus</taxon>
    </lineage>
</organism>
<sequence length="142" mass="15811">MYRVSLSRFRALKLQKIKAELEEVSKNPERFILEAVHSAGYCGPLANPLLASETAIERLDSGILEEFVTLLKFVHSILKMVDEVTLQDITNMAKKIVSSPLTMASFGDASFMQNECTMNSRSEIDFTMAAETVSIHTPQLSP</sequence>
<comment type="caution">
    <text evidence="1">The sequence shown here is derived from an EMBL/GenBank/DDBJ whole genome shotgun (WGS) entry which is preliminary data.</text>
</comment>
<dbReference type="PANTHER" id="PTHR11851:SF203">
    <property type="entry name" value="MITOCHONDRIAL-PROCESSING PEPTIDASE SUBUNIT ALPHA-1, MITOCHONDRIAL-RELATED"/>
    <property type="match status" value="1"/>
</dbReference>
<name>A0ABR2B8Q7_9ROSI</name>
<evidence type="ECO:0000313" key="2">
    <source>
        <dbReference type="Proteomes" id="UP001472677"/>
    </source>
</evidence>
<protein>
    <submittedName>
        <fullName evidence="1">Uncharacterized protein</fullName>
    </submittedName>
</protein>
<dbReference type="PANTHER" id="PTHR11851">
    <property type="entry name" value="METALLOPROTEASE"/>
    <property type="match status" value="1"/>
</dbReference>
<dbReference type="InterPro" id="IPR050361">
    <property type="entry name" value="MPP/UQCRC_Complex"/>
</dbReference>
<proteinExistence type="predicted"/>
<evidence type="ECO:0000313" key="1">
    <source>
        <dbReference type="EMBL" id="KAK8503382.1"/>
    </source>
</evidence>
<accession>A0ABR2B8Q7</accession>
<gene>
    <name evidence="1" type="ORF">V6N12_034777</name>
</gene>
<dbReference type="Proteomes" id="UP001472677">
    <property type="component" value="Unassembled WGS sequence"/>
</dbReference>
<keyword evidence="2" id="KW-1185">Reference proteome</keyword>